<feature type="compositionally biased region" description="Basic and acidic residues" evidence="1">
    <location>
        <begin position="12"/>
        <end position="23"/>
    </location>
</feature>
<dbReference type="AlphaFoldDB" id="A0A5A7VHW2"/>
<evidence type="ECO:0000313" key="2">
    <source>
        <dbReference type="EMBL" id="KAA0065946.1"/>
    </source>
</evidence>
<gene>
    <name evidence="2" type="ORF">E6C27_scaffold62G00140</name>
</gene>
<protein>
    <submittedName>
        <fullName evidence="2">Uncharacterized protein</fullName>
    </submittedName>
</protein>
<feature type="region of interest" description="Disordered" evidence="1">
    <location>
        <begin position="1"/>
        <end position="23"/>
    </location>
</feature>
<evidence type="ECO:0000256" key="1">
    <source>
        <dbReference type="SAM" id="MobiDB-lite"/>
    </source>
</evidence>
<sequence length="347" mass="38909">MTSQSIDTLDDANDHDTEEENRQVLEEVEIEDLTIEKQDKNKDICASIGTLTKVKDGTSCRLVIGTKDNVVGVGTIFDYDMDGDNVKVSVEMVADNNCFVSVLTREGTLRICQMHPISTQCIDAFMFHLYRVMEEKGMLGSYKFTDIGSVSVGISKEDQAQVLNARLHRTDHRQILMFPYNLGAFDISRRKKPLLRIIKCLKQGCIMECGYYVIQFMHDIILSSNRTIVEVMEGSASTYSQDDLDVLCCVDYPAVMVVIDDSGRDEGGGKSMFRFINDLGSGEGDGWAKGTFMLKFQLDAYQNIDGSFIKKPGCMTRGARVVEESMDHGIDQIHLCVSLIRLGRTYM</sequence>
<evidence type="ECO:0000313" key="3">
    <source>
        <dbReference type="Proteomes" id="UP000321393"/>
    </source>
</evidence>
<reference evidence="2 3" key="1">
    <citation type="submission" date="2019-08" db="EMBL/GenBank/DDBJ databases">
        <title>Draft genome sequences of two oriental melons (Cucumis melo L. var makuwa).</title>
        <authorList>
            <person name="Kwon S.-Y."/>
        </authorList>
    </citation>
    <scope>NUCLEOTIDE SEQUENCE [LARGE SCALE GENOMIC DNA]</scope>
    <source>
        <strain evidence="3">cv. SW 3</strain>
        <tissue evidence="2">Leaf</tissue>
    </source>
</reference>
<proteinExistence type="predicted"/>
<dbReference type="OrthoDB" id="1436361at2759"/>
<comment type="caution">
    <text evidence="2">The sequence shown here is derived from an EMBL/GenBank/DDBJ whole genome shotgun (WGS) entry which is preliminary data.</text>
</comment>
<dbReference type="Proteomes" id="UP000321393">
    <property type="component" value="Unassembled WGS sequence"/>
</dbReference>
<organism evidence="2 3">
    <name type="scientific">Cucumis melo var. makuwa</name>
    <name type="common">Oriental melon</name>
    <dbReference type="NCBI Taxonomy" id="1194695"/>
    <lineage>
        <taxon>Eukaryota</taxon>
        <taxon>Viridiplantae</taxon>
        <taxon>Streptophyta</taxon>
        <taxon>Embryophyta</taxon>
        <taxon>Tracheophyta</taxon>
        <taxon>Spermatophyta</taxon>
        <taxon>Magnoliopsida</taxon>
        <taxon>eudicotyledons</taxon>
        <taxon>Gunneridae</taxon>
        <taxon>Pentapetalae</taxon>
        <taxon>rosids</taxon>
        <taxon>fabids</taxon>
        <taxon>Cucurbitales</taxon>
        <taxon>Cucurbitaceae</taxon>
        <taxon>Benincaseae</taxon>
        <taxon>Cucumis</taxon>
    </lineage>
</organism>
<name>A0A5A7VHW2_CUCMM</name>
<dbReference type="EMBL" id="SSTE01000977">
    <property type="protein sequence ID" value="KAA0065946.1"/>
    <property type="molecule type" value="Genomic_DNA"/>
</dbReference>
<accession>A0A5A7VHW2</accession>